<dbReference type="InterPro" id="IPR000073">
    <property type="entry name" value="AB_hydrolase_1"/>
</dbReference>
<dbReference type="AlphaFoldDB" id="A0A9D4IEF1"/>
<evidence type="ECO:0000313" key="2">
    <source>
        <dbReference type="EMBL" id="KAH3769023.1"/>
    </source>
</evidence>
<dbReference type="InterPro" id="IPR029058">
    <property type="entry name" value="AB_hydrolase_fold"/>
</dbReference>
<dbReference type="EMBL" id="JAIWYP010000009">
    <property type="protein sequence ID" value="KAH3769023.1"/>
    <property type="molecule type" value="Genomic_DNA"/>
</dbReference>
<reference evidence="2" key="1">
    <citation type="journal article" date="2019" name="bioRxiv">
        <title>The Genome of the Zebra Mussel, Dreissena polymorpha: A Resource for Invasive Species Research.</title>
        <authorList>
            <person name="McCartney M.A."/>
            <person name="Auch B."/>
            <person name="Kono T."/>
            <person name="Mallez S."/>
            <person name="Zhang Y."/>
            <person name="Obille A."/>
            <person name="Becker A."/>
            <person name="Abrahante J.E."/>
            <person name="Garbe J."/>
            <person name="Badalamenti J.P."/>
            <person name="Herman A."/>
            <person name="Mangelson H."/>
            <person name="Liachko I."/>
            <person name="Sullivan S."/>
            <person name="Sone E.D."/>
            <person name="Koren S."/>
            <person name="Silverstein K.A.T."/>
            <person name="Beckman K.B."/>
            <person name="Gohl D.M."/>
        </authorList>
    </citation>
    <scope>NUCLEOTIDE SEQUENCE</scope>
    <source>
        <strain evidence="2">Duluth1</strain>
        <tissue evidence="2">Whole animal</tissue>
    </source>
</reference>
<dbReference type="GO" id="GO:0017171">
    <property type="term" value="F:serine hydrolase activity"/>
    <property type="evidence" value="ECO:0007669"/>
    <property type="project" value="TreeGrafter"/>
</dbReference>
<evidence type="ECO:0000259" key="1">
    <source>
        <dbReference type="Pfam" id="PF00561"/>
    </source>
</evidence>
<evidence type="ECO:0000313" key="3">
    <source>
        <dbReference type="Proteomes" id="UP000828390"/>
    </source>
</evidence>
<organism evidence="2 3">
    <name type="scientific">Dreissena polymorpha</name>
    <name type="common">Zebra mussel</name>
    <name type="synonym">Mytilus polymorpha</name>
    <dbReference type="NCBI Taxonomy" id="45954"/>
    <lineage>
        <taxon>Eukaryota</taxon>
        <taxon>Metazoa</taxon>
        <taxon>Spiralia</taxon>
        <taxon>Lophotrochozoa</taxon>
        <taxon>Mollusca</taxon>
        <taxon>Bivalvia</taxon>
        <taxon>Autobranchia</taxon>
        <taxon>Heteroconchia</taxon>
        <taxon>Euheterodonta</taxon>
        <taxon>Imparidentia</taxon>
        <taxon>Neoheterodontei</taxon>
        <taxon>Myida</taxon>
        <taxon>Dreissenoidea</taxon>
        <taxon>Dreissenidae</taxon>
        <taxon>Dreissena</taxon>
    </lineage>
</organism>
<dbReference type="Gene3D" id="3.40.50.1820">
    <property type="entry name" value="alpha/beta hydrolase"/>
    <property type="match status" value="1"/>
</dbReference>
<comment type="caution">
    <text evidence="2">The sequence shown here is derived from an EMBL/GenBank/DDBJ whole genome shotgun (WGS) entry which is preliminary data.</text>
</comment>
<dbReference type="SUPFAM" id="SSF53474">
    <property type="entry name" value="alpha/beta-Hydrolases"/>
    <property type="match status" value="1"/>
</dbReference>
<sequence length="307" mass="35635">MLQKSASVFIRGAVRCFHTSCLNMGAKEYRDPRFFTLYQHAKSRLLDDQRKSGVLSHKMEVKGVRLHFEMTGDGDHYVLMIPGALGSTRTDYTHQMRTFNKHDFTLVAVDPRGYGQSIPPVRDWPLEFLQRDADDVMELIRKLGIEKVSILGWSDGGVVGMIAAAQHPDIIHKLVIWGANAYITKKDMEVFHGIKDIKNWSERMRSPFLSLYGEKYFRAQWSNWVDAYQNYFDKRNGDICIAEVEKIRAKTLIVHGMKDPLVPLEHPDFLHQNIKGSKLYIMPEGKHNVHQKYPREFNFLVEHFLKQ</sequence>
<dbReference type="Pfam" id="PF00561">
    <property type="entry name" value="Abhydrolase_1"/>
    <property type="match status" value="1"/>
</dbReference>
<feature type="domain" description="AB hydrolase-1" evidence="1">
    <location>
        <begin position="78"/>
        <end position="187"/>
    </location>
</feature>
<dbReference type="Proteomes" id="UP000828390">
    <property type="component" value="Unassembled WGS sequence"/>
</dbReference>
<keyword evidence="3" id="KW-1185">Reference proteome</keyword>
<reference evidence="2" key="2">
    <citation type="submission" date="2020-11" db="EMBL/GenBank/DDBJ databases">
        <authorList>
            <person name="McCartney M.A."/>
            <person name="Auch B."/>
            <person name="Kono T."/>
            <person name="Mallez S."/>
            <person name="Becker A."/>
            <person name="Gohl D.M."/>
            <person name="Silverstein K.A.T."/>
            <person name="Koren S."/>
            <person name="Bechman K.B."/>
            <person name="Herman A."/>
            <person name="Abrahante J.E."/>
            <person name="Garbe J."/>
        </authorList>
    </citation>
    <scope>NUCLEOTIDE SEQUENCE</scope>
    <source>
        <strain evidence="2">Duluth1</strain>
        <tissue evidence="2">Whole animal</tissue>
    </source>
</reference>
<name>A0A9D4IEF1_DREPO</name>
<dbReference type="PRINTS" id="PR00111">
    <property type="entry name" value="ABHYDROLASE"/>
</dbReference>
<gene>
    <name evidence="2" type="ORF">DPMN_170270</name>
</gene>
<protein>
    <recommendedName>
        <fullName evidence="1">AB hydrolase-1 domain-containing protein</fullName>
    </recommendedName>
</protein>
<dbReference type="OrthoDB" id="10028263at2759"/>
<accession>A0A9D4IEF1</accession>
<proteinExistence type="predicted"/>
<dbReference type="PANTHER" id="PTHR46331">
    <property type="entry name" value="VALACYCLOVIR HYDROLASE"/>
    <property type="match status" value="1"/>
</dbReference>
<dbReference type="PANTHER" id="PTHR46331:SF2">
    <property type="entry name" value="VALACYCLOVIR HYDROLASE"/>
    <property type="match status" value="1"/>
</dbReference>